<sequence>MSIVHSYRSASIDQRVLELFALVGDSFVGAKEALLHSDTSITTRLVDRERRIDELYGTLQHEVSQRLMEDDHQPGELHYLVGIVRIIPELERSGDLAEHIARKASLDLTRDLKPRCRGIMEQMAELGASMWTQASLAFDAQDPSVANHLDQLDESLDDLHVSFMTEVASSSPPIAIAMELALVGRFLERFGDHAVNLARTTASLITQLDPYPKASSED</sequence>
<feature type="domain" description="PhoU" evidence="1">
    <location>
        <begin position="121"/>
        <end position="200"/>
    </location>
</feature>
<dbReference type="InterPro" id="IPR026022">
    <property type="entry name" value="PhoU_dom"/>
</dbReference>
<evidence type="ECO:0000313" key="3">
    <source>
        <dbReference type="Proteomes" id="UP000032336"/>
    </source>
</evidence>
<dbReference type="OrthoDB" id="9814256at2"/>
<dbReference type="AlphaFoldDB" id="A0A0D8FUD1"/>
<dbReference type="GeneID" id="78372681"/>
<comment type="caution">
    <text evidence="2">The sequence shown here is derived from an EMBL/GenBank/DDBJ whole genome shotgun (WGS) entry which is preliminary data.</text>
</comment>
<dbReference type="RefSeq" id="WP_081901053.1">
    <property type="nucleotide sequence ID" value="NZ_JQKF01000010.1"/>
</dbReference>
<dbReference type="GO" id="GO:0045936">
    <property type="term" value="P:negative regulation of phosphate metabolic process"/>
    <property type="evidence" value="ECO:0007669"/>
    <property type="project" value="InterPro"/>
</dbReference>
<dbReference type="Gene3D" id="1.20.58.220">
    <property type="entry name" value="Phosphate transport system protein phou homolog 2, domain 2"/>
    <property type="match status" value="1"/>
</dbReference>
<reference evidence="2 3" key="1">
    <citation type="submission" date="2015-01" db="EMBL/GenBank/DDBJ databases">
        <title>Draft genome of the acidophilic iron oxidizer Ferrimicrobium acidiphilum strain T23.</title>
        <authorList>
            <person name="Poehlein A."/>
            <person name="Eisen S."/>
            <person name="Schloemann M."/>
            <person name="Johnson B.D."/>
            <person name="Daniel R."/>
            <person name="Muehling M."/>
        </authorList>
    </citation>
    <scope>NUCLEOTIDE SEQUENCE [LARGE SCALE GENOMIC DNA]</scope>
    <source>
        <strain evidence="2 3">T23</strain>
    </source>
</reference>
<keyword evidence="3" id="KW-1185">Reference proteome</keyword>
<gene>
    <name evidence="2" type="ORF">FEAC_14930</name>
</gene>
<dbReference type="SUPFAM" id="SSF109755">
    <property type="entry name" value="PhoU-like"/>
    <property type="match status" value="1"/>
</dbReference>
<feature type="domain" description="PhoU" evidence="1">
    <location>
        <begin position="17"/>
        <end position="103"/>
    </location>
</feature>
<dbReference type="eggNOG" id="COG0704">
    <property type="taxonomic scope" value="Bacteria"/>
</dbReference>
<dbReference type="STRING" id="1121877.FEAC_14930"/>
<dbReference type="Pfam" id="PF01895">
    <property type="entry name" value="PhoU"/>
    <property type="match status" value="2"/>
</dbReference>
<proteinExistence type="predicted"/>
<evidence type="ECO:0000313" key="2">
    <source>
        <dbReference type="EMBL" id="KJE76706.1"/>
    </source>
</evidence>
<dbReference type="InterPro" id="IPR038078">
    <property type="entry name" value="PhoU-like_sf"/>
</dbReference>
<name>A0A0D8FUD1_9ACTN</name>
<dbReference type="GO" id="GO:0030643">
    <property type="term" value="P:intracellular phosphate ion homeostasis"/>
    <property type="evidence" value="ECO:0007669"/>
    <property type="project" value="InterPro"/>
</dbReference>
<accession>A0A0D8FUD1</accession>
<dbReference type="EMBL" id="JXUW01000012">
    <property type="protein sequence ID" value="KJE76706.1"/>
    <property type="molecule type" value="Genomic_DNA"/>
</dbReference>
<evidence type="ECO:0000259" key="1">
    <source>
        <dbReference type="Pfam" id="PF01895"/>
    </source>
</evidence>
<dbReference type="InterPro" id="IPR028366">
    <property type="entry name" value="PhoU"/>
</dbReference>
<protein>
    <recommendedName>
        <fullName evidence="1">PhoU domain-containing protein</fullName>
    </recommendedName>
</protein>
<dbReference type="PANTHER" id="PTHR42930:SF3">
    <property type="entry name" value="PHOSPHATE-SPECIFIC TRANSPORT SYSTEM ACCESSORY PROTEIN PHOU"/>
    <property type="match status" value="1"/>
</dbReference>
<organism evidence="2 3">
    <name type="scientific">Ferrimicrobium acidiphilum DSM 19497</name>
    <dbReference type="NCBI Taxonomy" id="1121877"/>
    <lineage>
        <taxon>Bacteria</taxon>
        <taxon>Bacillati</taxon>
        <taxon>Actinomycetota</taxon>
        <taxon>Acidimicrobiia</taxon>
        <taxon>Acidimicrobiales</taxon>
        <taxon>Acidimicrobiaceae</taxon>
        <taxon>Ferrimicrobium</taxon>
    </lineage>
</organism>
<dbReference type="PANTHER" id="PTHR42930">
    <property type="entry name" value="PHOSPHATE-SPECIFIC TRANSPORT SYSTEM ACCESSORY PROTEIN PHOU"/>
    <property type="match status" value="1"/>
</dbReference>
<dbReference type="Proteomes" id="UP000032336">
    <property type="component" value="Unassembled WGS sequence"/>
</dbReference>